<protein>
    <recommendedName>
        <fullName evidence="3">cellulase</fullName>
        <ecNumber evidence="3">3.2.1.4</ecNumber>
    </recommendedName>
</protein>
<feature type="chain" id="PRO_5009188061" description="cellulase" evidence="9">
    <location>
        <begin position="28"/>
        <end position="181"/>
    </location>
</feature>
<evidence type="ECO:0000256" key="8">
    <source>
        <dbReference type="ARBA" id="ARBA00023326"/>
    </source>
</evidence>
<dbReference type="EC" id="3.2.1.4" evidence="3"/>
<keyword evidence="7" id="KW-0326">Glycosidase</keyword>
<evidence type="ECO:0000256" key="1">
    <source>
        <dbReference type="ARBA" id="ARBA00000966"/>
    </source>
</evidence>
<evidence type="ECO:0000256" key="9">
    <source>
        <dbReference type="SAM" id="SignalP"/>
    </source>
</evidence>
<dbReference type="InterPro" id="IPR001701">
    <property type="entry name" value="Glyco_hydro_9"/>
</dbReference>
<evidence type="ECO:0000256" key="5">
    <source>
        <dbReference type="ARBA" id="ARBA00023001"/>
    </source>
</evidence>
<dbReference type="PANTHER" id="PTHR22298">
    <property type="entry name" value="ENDO-1,4-BETA-GLUCANASE"/>
    <property type="match status" value="1"/>
</dbReference>
<reference evidence="11 12" key="1">
    <citation type="submission" date="2016-09" db="EMBL/GenBank/DDBJ databases">
        <title>The draft genome of Dichanthelium oligosanthes: A C3 panicoid grass species.</title>
        <authorList>
            <person name="Studer A.J."/>
            <person name="Schnable J.C."/>
            <person name="Brutnell T.P."/>
        </authorList>
    </citation>
    <scope>NUCLEOTIDE SEQUENCE [LARGE SCALE GENOMIC DNA]</scope>
    <source>
        <strain evidence="12">cv. Kellogg 1175</strain>
        <tissue evidence="11">Leaf</tissue>
    </source>
</reference>
<feature type="signal peptide" evidence="9">
    <location>
        <begin position="1"/>
        <end position="27"/>
    </location>
</feature>
<evidence type="ECO:0000313" key="12">
    <source>
        <dbReference type="Proteomes" id="UP000095767"/>
    </source>
</evidence>
<dbReference type="GO" id="GO:0008810">
    <property type="term" value="F:cellulase activity"/>
    <property type="evidence" value="ECO:0007669"/>
    <property type="project" value="UniProtKB-EC"/>
</dbReference>
<dbReference type="SUPFAM" id="SSF48208">
    <property type="entry name" value="Six-hairpin glycosidases"/>
    <property type="match status" value="1"/>
</dbReference>
<comment type="similarity">
    <text evidence="2">Belongs to the glycosyl hydrolase 9 (cellulase E) family.</text>
</comment>
<dbReference type="Pfam" id="PF00759">
    <property type="entry name" value="Glyco_hydro_9"/>
    <property type="match status" value="1"/>
</dbReference>
<dbReference type="GO" id="GO:0030245">
    <property type="term" value="P:cellulose catabolic process"/>
    <property type="evidence" value="ECO:0007669"/>
    <property type="project" value="UniProtKB-KW"/>
</dbReference>
<organism evidence="11 12">
    <name type="scientific">Dichanthelium oligosanthes</name>
    <dbReference type="NCBI Taxonomy" id="888268"/>
    <lineage>
        <taxon>Eukaryota</taxon>
        <taxon>Viridiplantae</taxon>
        <taxon>Streptophyta</taxon>
        <taxon>Embryophyta</taxon>
        <taxon>Tracheophyta</taxon>
        <taxon>Spermatophyta</taxon>
        <taxon>Magnoliopsida</taxon>
        <taxon>Liliopsida</taxon>
        <taxon>Poales</taxon>
        <taxon>Poaceae</taxon>
        <taxon>PACMAD clade</taxon>
        <taxon>Panicoideae</taxon>
        <taxon>Panicodae</taxon>
        <taxon>Paniceae</taxon>
        <taxon>Dichantheliinae</taxon>
        <taxon>Dichanthelium</taxon>
    </lineage>
</organism>
<evidence type="ECO:0000256" key="6">
    <source>
        <dbReference type="ARBA" id="ARBA00023277"/>
    </source>
</evidence>
<keyword evidence="6" id="KW-0119">Carbohydrate metabolism</keyword>
<keyword evidence="12" id="KW-1185">Reference proteome</keyword>
<evidence type="ECO:0000256" key="7">
    <source>
        <dbReference type="ARBA" id="ARBA00023295"/>
    </source>
</evidence>
<dbReference type="Proteomes" id="UP000095767">
    <property type="component" value="Unassembled WGS sequence"/>
</dbReference>
<evidence type="ECO:0000256" key="3">
    <source>
        <dbReference type="ARBA" id="ARBA00012601"/>
    </source>
</evidence>
<keyword evidence="5" id="KW-0136">Cellulose degradation</keyword>
<feature type="domain" description="Glycoside hydrolase family 9" evidence="10">
    <location>
        <begin position="50"/>
        <end position="163"/>
    </location>
</feature>
<evidence type="ECO:0000256" key="4">
    <source>
        <dbReference type="ARBA" id="ARBA00022801"/>
    </source>
</evidence>
<evidence type="ECO:0000259" key="10">
    <source>
        <dbReference type="Pfam" id="PF00759"/>
    </source>
</evidence>
<keyword evidence="9" id="KW-0732">Signal</keyword>
<dbReference type="InterPro" id="IPR012341">
    <property type="entry name" value="6hp_glycosidase-like_sf"/>
</dbReference>
<dbReference type="STRING" id="888268.A0A1E5VFS4"/>
<evidence type="ECO:0000313" key="11">
    <source>
        <dbReference type="EMBL" id="OEL23986.1"/>
    </source>
</evidence>
<dbReference type="OrthoDB" id="684266at2759"/>
<keyword evidence="8" id="KW-0624">Polysaccharide degradation</keyword>
<dbReference type="InterPro" id="IPR008928">
    <property type="entry name" value="6-hairpin_glycosidase_sf"/>
</dbReference>
<dbReference type="AlphaFoldDB" id="A0A1E5VFS4"/>
<accession>A0A1E5VFS4</accession>
<dbReference type="EMBL" id="LWDX02041020">
    <property type="protein sequence ID" value="OEL23986.1"/>
    <property type="molecule type" value="Genomic_DNA"/>
</dbReference>
<sequence length="181" mass="19650">MAPAITSCSSPIHRLCVHILLVSFLAAQWPVPSCSASFFGFPTAAKRHDYRDALAKSILFFEGQRSGRLPPGQRASWRGDSGVSDGAAAGVDLEGGYYDAGDNVKFGFPMAFTTTMLAWSVIEFGDSMPRDERRHAADAVRWATDYLLKTLAHPGVIFLQASAPHCQTVTRIHVTAPMQGH</sequence>
<evidence type="ECO:0000256" key="2">
    <source>
        <dbReference type="ARBA" id="ARBA00007072"/>
    </source>
</evidence>
<keyword evidence="4" id="KW-0378">Hydrolase</keyword>
<comment type="catalytic activity">
    <reaction evidence="1">
        <text>Endohydrolysis of (1-&gt;4)-beta-D-glucosidic linkages in cellulose, lichenin and cereal beta-D-glucans.</text>
        <dbReference type="EC" id="3.2.1.4"/>
    </reaction>
</comment>
<name>A0A1E5VFS4_9POAL</name>
<comment type="caution">
    <text evidence="11">The sequence shown here is derived from an EMBL/GenBank/DDBJ whole genome shotgun (WGS) entry which is preliminary data.</text>
</comment>
<gene>
    <name evidence="11" type="ORF">BAE44_0014991</name>
</gene>
<proteinExistence type="inferred from homology"/>
<dbReference type="Gene3D" id="1.50.10.10">
    <property type="match status" value="1"/>
</dbReference>